<dbReference type="SUPFAM" id="SSF54117">
    <property type="entry name" value="Interleukin 8-like chemokines"/>
    <property type="match status" value="1"/>
</dbReference>
<name>A0A5B8FKF6_9GAMA</name>
<feature type="domain" description="Chemokine interleukin-8-like" evidence="1">
    <location>
        <begin position="31"/>
        <end position="90"/>
    </location>
</feature>
<dbReference type="SMART" id="SM00199">
    <property type="entry name" value="SCY"/>
    <property type="match status" value="1"/>
</dbReference>
<sequence>MWWRGLLLLGVVLWGVLWGPGMANGPATIMASDCCEHIRRVRFPTKNVVGWYLTSKLYCEREAVIFVTRTGYKFCAWSEAARTRHLMDRFPEMSFREITSLRRTKSRMRGGSKRLLP</sequence>
<dbReference type="GO" id="GO:0005576">
    <property type="term" value="C:extracellular region"/>
    <property type="evidence" value="ECO:0007669"/>
    <property type="project" value="InterPro"/>
</dbReference>
<dbReference type="KEGG" id="vg:80540354"/>
<dbReference type="EMBL" id="MH932584">
    <property type="protein sequence ID" value="QDQ69222.1"/>
    <property type="molecule type" value="Genomic_DNA"/>
</dbReference>
<dbReference type="GO" id="GO:0006955">
    <property type="term" value="P:immune response"/>
    <property type="evidence" value="ECO:0007669"/>
    <property type="project" value="InterPro"/>
</dbReference>
<dbReference type="Gene3D" id="2.40.50.40">
    <property type="match status" value="1"/>
</dbReference>
<evidence type="ECO:0000313" key="2">
    <source>
        <dbReference type="EMBL" id="QDQ69222.1"/>
    </source>
</evidence>
<dbReference type="GO" id="GO:0008009">
    <property type="term" value="F:chemokine activity"/>
    <property type="evidence" value="ECO:0007669"/>
    <property type="project" value="InterPro"/>
</dbReference>
<dbReference type="Pfam" id="PF00048">
    <property type="entry name" value="IL8"/>
    <property type="match status" value="1"/>
</dbReference>
<gene>
    <name evidence="2" type="primary">K4.1</name>
</gene>
<dbReference type="GeneID" id="80540354"/>
<organism evidence="2 3">
    <name type="scientific">Colobine gammaherpesvirus 1</name>
    <dbReference type="NCBI Taxonomy" id="2597325"/>
    <lineage>
        <taxon>Viruses</taxon>
        <taxon>Duplodnaviria</taxon>
        <taxon>Heunggongvirae</taxon>
        <taxon>Peploviricota</taxon>
        <taxon>Herviviricetes</taxon>
        <taxon>Herpesvirales</taxon>
        <taxon>Orthoherpesviridae</taxon>
        <taxon>Gammaherpesvirinae</taxon>
        <taxon>Rhadinovirus</taxon>
        <taxon>Rhadinovirus colobinegamma1</taxon>
    </lineage>
</organism>
<proteinExistence type="predicted"/>
<reference evidence="2" key="1">
    <citation type="journal article" date="2019" name="Emerg. Infect. Dis.">
        <title>Novel Virus Related to Kaposi's Sarcoma-Associated Herpesvirus from Colobus Monkey.</title>
        <authorList>
            <person name="Dhingra A."/>
            <person name="Ganzenmueller T."/>
            <person name="Hage E."/>
            <person name="Suarez N.M."/>
            <person name="Matz-Rensing K."/>
            <person name="Widmer D."/>
            <person name="Pohlmann S."/>
            <person name="Davison A.J."/>
            <person name="Schulz T.F."/>
            <person name="Kaul A."/>
        </authorList>
    </citation>
    <scope>NUCLEOTIDE SEQUENCE</scope>
    <source>
        <strain evidence="2">Hannover</strain>
    </source>
</reference>
<accession>A0A5B8FKF6</accession>
<evidence type="ECO:0000313" key="3">
    <source>
        <dbReference type="Proteomes" id="UP001147731"/>
    </source>
</evidence>
<keyword evidence="3" id="KW-1185">Reference proteome</keyword>
<protein>
    <submittedName>
        <fullName evidence="2">CC chemokine vCCL3</fullName>
    </submittedName>
</protein>
<dbReference type="InterPro" id="IPR001811">
    <property type="entry name" value="Chemokine_IL8-like_dom"/>
</dbReference>
<dbReference type="RefSeq" id="YP_010801642.1">
    <property type="nucleotide sequence ID" value="NC_076967.1"/>
</dbReference>
<evidence type="ECO:0000259" key="1">
    <source>
        <dbReference type="SMART" id="SM00199"/>
    </source>
</evidence>
<dbReference type="Proteomes" id="UP001147731">
    <property type="component" value="Segment"/>
</dbReference>
<dbReference type="InterPro" id="IPR036048">
    <property type="entry name" value="Interleukin_8-like_sf"/>
</dbReference>